<dbReference type="GO" id="GO:0001786">
    <property type="term" value="F:phosphatidylserine binding"/>
    <property type="evidence" value="ECO:0007669"/>
    <property type="project" value="TreeGrafter"/>
</dbReference>
<reference evidence="12 13" key="1">
    <citation type="submission" date="2018-10" db="EMBL/GenBank/DDBJ databases">
        <authorList>
            <consortium name="Pathogen Informatics"/>
        </authorList>
    </citation>
    <scope>NUCLEOTIDE SEQUENCE [LARGE SCALE GENOMIC DNA]</scope>
</reference>
<dbReference type="PRINTS" id="PR00196">
    <property type="entry name" value="ANNEXIN"/>
</dbReference>
<evidence type="ECO:0000256" key="4">
    <source>
        <dbReference type="ARBA" id="ARBA00022737"/>
    </source>
</evidence>
<organism evidence="12 13">
    <name type="scientific">Mesocestoides corti</name>
    <name type="common">Flatworm</name>
    <dbReference type="NCBI Taxonomy" id="53468"/>
    <lineage>
        <taxon>Eukaryota</taxon>
        <taxon>Metazoa</taxon>
        <taxon>Spiralia</taxon>
        <taxon>Lophotrochozoa</taxon>
        <taxon>Platyhelminthes</taxon>
        <taxon>Cestoda</taxon>
        <taxon>Eucestoda</taxon>
        <taxon>Cyclophyllidea</taxon>
        <taxon>Mesocestoididae</taxon>
        <taxon>Mesocestoides</taxon>
    </lineage>
</organism>
<comment type="subcellular location">
    <subcellularLocation>
        <location evidence="1">Host cell</location>
    </subcellularLocation>
    <subcellularLocation>
        <location evidence="2">Secreted</location>
        <location evidence="2">Extracellular exosome</location>
    </subcellularLocation>
    <subcellularLocation>
        <location evidence="9">Tegument</location>
    </subcellularLocation>
</comment>
<evidence type="ECO:0000256" key="10">
    <source>
        <dbReference type="ARBA" id="ARBA00077076"/>
    </source>
</evidence>
<comment type="function">
    <text evidence="8">Involved in reproduction of the worm. Involved in host-parasite interaction. Delivered into the host cell by means of parasite exosomes. Binds to acidic phospholipid membranes in a calcium-dependent manner in vitro. Causes aggregation of liposomes in the presence of calcium, but not in its absence. Likely to promote membrane fusion. May provide structural integrity within the tegument.</text>
</comment>
<dbReference type="AlphaFoldDB" id="A0A3P6HPE4"/>
<dbReference type="STRING" id="53468.A0A3P6HPE4"/>
<gene>
    <name evidence="12" type="ORF">MCOS_LOCUS3792</name>
</gene>
<evidence type="ECO:0000256" key="1">
    <source>
        <dbReference type="ARBA" id="ARBA00004340"/>
    </source>
</evidence>
<keyword evidence="7 11" id="KW-0111">Calcium/phospholipid-binding</keyword>
<dbReference type="PANTHER" id="PTHR10502">
    <property type="entry name" value="ANNEXIN"/>
    <property type="match status" value="1"/>
</dbReference>
<proteinExistence type="inferred from homology"/>
<dbReference type="PANTHER" id="PTHR10502:SF102">
    <property type="entry name" value="ANNEXIN B11"/>
    <property type="match status" value="1"/>
</dbReference>
<evidence type="ECO:0000256" key="7">
    <source>
        <dbReference type="ARBA" id="ARBA00023302"/>
    </source>
</evidence>
<dbReference type="InterPro" id="IPR001464">
    <property type="entry name" value="Annexin"/>
</dbReference>
<dbReference type="PROSITE" id="PS00223">
    <property type="entry name" value="ANNEXIN_1"/>
    <property type="match status" value="2"/>
</dbReference>
<dbReference type="GO" id="GO:0005634">
    <property type="term" value="C:nucleus"/>
    <property type="evidence" value="ECO:0007669"/>
    <property type="project" value="TreeGrafter"/>
</dbReference>
<dbReference type="PROSITE" id="PS51897">
    <property type="entry name" value="ANNEXIN_2"/>
    <property type="match status" value="3"/>
</dbReference>
<dbReference type="GO" id="GO:0005886">
    <property type="term" value="C:plasma membrane"/>
    <property type="evidence" value="ECO:0007669"/>
    <property type="project" value="TreeGrafter"/>
</dbReference>
<evidence type="ECO:0000256" key="2">
    <source>
        <dbReference type="ARBA" id="ARBA00004550"/>
    </source>
</evidence>
<dbReference type="OrthoDB" id="37886at2759"/>
<dbReference type="FunFam" id="1.10.220.10:FF:000002">
    <property type="entry name" value="Annexin"/>
    <property type="match status" value="1"/>
</dbReference>
<dbReference type="GO" id="GO:0005737">
    <property type="term" value="C:cytoplasm"/>
    <property type="evidence" value="ECO:0007669"/>
    <property type="project" value="TreeGrafter"/>
</dbReference>
<dbReference type="GO" id="GO:0005509">
    <property type="term" value="F:calcium ion binding"/>
    <property type="evidence" value="ECO:0007669"/>
    <property type="project" value="InterPro"/>
</dbReference>
<comment type="similarity">
    <text evidence="3 11">Belongs to the annexin family.</text>
</comment>
<accession>A0A3P6HPE4</accession>
<evidence type="ECO:0000256" key="11">
    <source>
        <dbReference type="RuleBase" id="RU003540"/>
    </source>
</evidence>
<dbReference type="InterPro" id="IPR018502">
    <property type="entry name" value="Annexin_repeat"/>
</dbReference>
<dbReference type="GO" id="GO:0012506">
    <property type="term" value="C:vesicle membrane"/>
    <property type="evidence" value="ECO:0007669"/>
    <property type="project" value="TreeGrafter"/>
</dbReference>
<keyword evidence="6 11" id="KW-0041">Annexin</keyword>
<dbReference type="GO" id="GO:0043657">
    <property type="term" value="C:host cell"/>
    <property type="evidence" value="ECO:0007669"/>
    <property type="project" value="UniProtKB-SubCell"/>
</dbReference>
<evidence type="ECO:0000256" key="5">
    <source>
        <dbReference type="ARBA" id="ARBA00022837"/>
    </source>
</evidence>
<dbReference type="Gene3D" id="1.10.220.10">
    <property type="entry name" value="Annexin"/>
    <property type="match status" value="3"/>
</dbReference>
<dbReference type="InterPro" id="IPR037104">
    <property type="entry name" value="Annexin_sf"/>
</dbReference>
<dbReference type="Pfam" id="PF00191">
    <property type="entry name" value="Annexin"/>
    <property type="match status" value="2"/>
</dbReference>
<dbReference type="InterPro" id="IPR018252">
    <property type="entry name" value="Annexin_repeat_CS"/>
</dbReference>
<dbReference type="Proteomes" id="UP000267029">
    <property type="component" value="Unassembled WGS sequence"/>
</dbReference>
<keyword evidence="13" id="KW-1185">Reference proteome</keyword>
<keyword evidence="4 11" id="KW-0677">Repeat</keyword>
<comment type="domain">
    <text evidence="11">A pair of annexin repeats may form one binding site for calcium and phospholipid.</text>
</comment>
<dbReference type="SUPFAM" id="SSF47874">
    <property type="entry name" value="Annexin"/>
    <property type="match status" value="1"/>
</dbReference>
<sequence>MEDDIRGDTSGDFEKILVALMQGCREENAPVDVARAQTDADELYAAGEKRCGTEEAVFTRILTQRSFCQIKAISECYGKKYGKSLVKAIQRETSGYYERTMVSIVRFAEDKNDLLAEWFHDSMAGLGTRDEMLIRLVLGRCEIDLQDVKDAYMRKYNKPLVKAIEDDTSGDYRKMLVALVGP</sequence>
<evidence type="ECO:0000313" key="13">
    <source>
        <dbReference type="Proteomes" id="UP000267029"/>
    </source>
</evidence>
<evidence type="ECO:0000256" key="8">
    <source>
        <dbReference type="ARBA" id="ARBA00059330"/>
    </source>
</evidence>
<evidence type="ECO:0000256" key="9">
    <source>
        <dbReference type="ARBA" id="ARBA00060393"/>
    </source>
</evidence>
<name>A0A3P6HPE4_MESCO</name>
<dbReference type="EMBL" id="UXSR01001000">
    <property type="protein sequence ID" value="VDD77789.1"/>
    <property type="molecule type" value="Genomic_DNA"/>
</dbReference>
<dbReference type="GO" id="GO:0005544">
    <property type="term" value="F:calcium-dependent phospholipid binding"/>
    <property type="evidence" value="ECO:0007669"/>
    <property type="project" value="UniProtKB-KW"/>
</dbReference>
<dbReference type="FunFam" id="1.10.220.10:FF:000001">
    <property type="entry name" value="Annexin"/>
    <property type="match status" value="1"/>
</dbReference>
<dbReference type="GO" id="GO:0005576">
    <property type="term" value="C:extracellular region"/>
    <property type="evidence" value="ECO:0007669"/>
    <property type="project" value="UniProtKB-SubCell"/>
</dbReference>
<evidence type="ECO:0000313" key="12">
    <source>
        <dbReference type="EMBL" id="VDD77789.1"/>
    </source>
</evidence>
<protein>
    <recommendedName>
        <fullName evidence="10 11">Annexin</fullName>
    </recommendedName>
</protein>
<keyword evidence="5 11" id="KW-0106">Calcium</keyword>
<evidence type="ECO:0000256" key="3">
    <source>
        <dbReference type="ARBA" id="ARBA00007831"/>
    </source>
</evidence>
<evidence type="ECO:0000256" key="6">
    <source>
        <dbReference type="ARBA" id="ARBA00023216"/>
    </source>
</evidence>
<dbReference type="SMART" id="SM00335">
    <property type="entry name" value="ANX"/>
    <property type="match status" value="2"/>
</dbReference>